<protein>
    <submittedName>
        <fullName evidence="2">DUF3598 family protein</fullName>
    </submittedName>
</protein>
<accession>A0ABS5Y4R1</accession>
<keyword evidence="3" id="KW-1185">Reference proteome</keyword>
<organism evidence="2 3">
    <name type="scientific">Leptothoe kymatousa TAU-MAC 1615</name>
    <dbReference type="NCBI Taxonomy" id="2364775"/>
    <lineage>
        <taxon>Bacteria</taxon>
        <taxon>Bacillati</taxon>
        <taxon>Cyanobacteriota</taxon>
        <taxon>Cyanophyceae</taxon>
        <taxon>Nodosilineales</taxon>
        <taxon>Cymatolegaceae</taxon>
        <taxon>Leptothoe</taxon>
        <taxon>Leptothoe kymatousa</taxon>
    </lineage>
</organism>
<proteinExistence type="predicted"/>
<dbReference type="RefSeq" id="WP_215618719.1">
    <property type="nucleotide sequence ID" value="NZ_JADOER010000010.1"/>
</dbReference>
<dbReference type="InterPro" id="IPR022017">
    <property type="entry name" value="BFA1-like_DUF3598"/>
</dbReference>
<evidence type="ECO:0000313" key="2">
    <source>
        <dbReference type="EMBL" id="MBT9312815.1"/>
    </source>
</evidence>
<reference evidence="2 3" key="1">
    <citation type="journal article" date="2021" name="Mar. Drugs">
        <title>Genome Reduction and Secondary Metabolism of the Marine Sponge-Associated Cyanobacterium Leptothoe.</title>
        <authorList>
            <person name="Konstantinou D."/>
            <person name="Popin R.V."/>
            <person name="Fewer D.P."/>
            <person name="Sivonen K."/>
            <person name="Gkelis S."/>
        </authorList>
    </citation>
    <scope>NUCLEOTIDE SEQUENCE [LARGE SCALE GENOMIC DNA]</scope>
    <source>
        <strain evidence="2 3">TAU-MAC 1615</strain>
    </source>
</reference>
<dbReference type="Gene3D" id="2.40.128.20">
    <property type="match status" value="1"/>
</dbReference>
<comment type="caution">
    <text evidence="2">The sequence shown here is derived from an EMBL/GenBank/DDBJ whole genome shotgun (WGS) entry which is preliminary data.</text>
</comment>
<name>A0ABS5Y4R1_9CYAN</name>
<gene>
    <name evidence="2" type="ORF">IXB28_11400</name>
</gene>
<dbReference type="SUPFAM" id="SSF50814">
    <property type="entry name" value="Lipocalins"/>
    <property type="match status" value="1"/>
</dbReference>
<evidence type="ECO:0000313" key="3">
    <source>
        <dbReference type="Proteomes" id="UP001196661"/>
    </source>
</evidence>
<evidence type="ECO:0000259" key="1">
    <source>
        <dbReference type="Pfam" id="PF12204"/>
    </source>
</evidence>
<feature type="domain" description="DUF3598" evidence="1">
    <location>
        <begin position="11"/>
        <end position="147"/>
    </location>
</feature>
<sequence length="148" mass="17586">MSTIREAMPVLTRHEGVWGGAYTTVDNDGTILDQHECRITCEFPDDQPYPYFQTNRYTWADGKVEEYQFPGAYQDKVLLFDTERIEGKAWEADDSLVILWFAYKGIPDAFVYEMIHLSKCNNHRARTWHWFKQGEIYQRTLIKEHRVQ</sequence>
<dbReference type="InterPro" id="IPR012674">
    <property type="entry name" value="Calycin"/>
</dbReference>
<dbReference type="Proteomes" id="UP001196661">
    <property type="component" value="Unassembled WGS sequence"/>
</dbReference>
<dbReference type="EMBL" id="JADOER010000010">
    <property type="protein sequence ID" value="MBT9312815.1"/>
    <property type="molecule type" value="Genomic_DNA"/>
</dbReference>
<dbReference type="Pfam" id="PF12204">
    <property type="entry name" value="DUF3598_N"/>
    <property type="match status" value="1"/>
</dbReference>